<reference evidence="2" key="1">
    <citation type="submission" date="2023-07" db="EMBL/GenBank/DDBJ databases">
        <authorList>
            <consortium name="AG Swart"/>
            <person name="Singh M."/>
            <person name="Singh A."/>
            <person name="Seah K."/>
            <person name="Emmerich C."/>
        </authorList>
    </citation>
    <scope>NUCLEOTIDE SEQUENCE</scope>
    <source>
        <strain evidence="2">DP1</strain>
    </source>
</reference>
<gene>
    <name evidence="2" type="ORF">ECRASSUSDP1_LOCUS9456</name>
</gene>
<evidence type="ECO:0000256" key="1">
    <source>
        <dbReference type="SAM" id="MobiDB-lite"/>
    </source>
</evidence>
<accession>A0AAD1UF47</accession>
<proteinExistence type="predicted"/>
<evidence type="ECO:0000313" key="3">
    <source>
        <dbReference type="Proteomes" id="UP001295684"/>
    </source>
</evidence>
<evidence type="ECO:0000313" key="2">
    <source>
        <dbReference type="EMBL" id="CAI2368166.1"/>
    </source>
</evidence>
<protein>
    <submittedName>
        <fullName evidence="2">Uncharacterized protein</fullName>
    </submittedName>
</protein>
<dbReference type="AlphaFoldDB" id="A0AAD1UF47"/>
<feature type="compositionally biased region" description="Basic and acidic residues" evidence="1">
    <location>
        <begin position="154"/>
        <end position="178"/>
    </location>
</feature>
<feature type="region of interest" description="Disordered" evidence="1">
    <location>
        <begin position="1"/>
        <end position="32"/>
    </location>
</feature>
<dbReference type="Proteomes" id="UP001295684">
    <property type="component" value="Unassembled WGS sequence"/>
</dbReference>
<comment type="caution">
    <text evidence="2">The sequence shown here is derived from an EMBL/GenBank/DDBJ whole genome shotgun (WGS) entry which is preliminary data.</text>
</comment>
<sequence>MKRANNPKRLKSGSRTPFGCFKNIPRSNTRKMPQTQLELAGKSQRMAPVQFQVPKGMQPLSDQEMHLIQLYRKTSKEIPSSKNSQKKSQHPVLGHISALKAEISKLNTKDLESLHMISLGKENAIEEIPKRPSSSEPIKEDSKIGADDSDSEDYSIKVRSPQEKLGKETSHPLTPKEKNHLNIYKQALKDAATENDLLRSEIIASRRKTVQLEIQNNEMKDAIVELSESLDILTNGKLVETLNID</sequence>
<feature type="compositionally biased region" description="Basic and acidic residues" evidence="1">
    <location>
        <begin position="137"/>
        <end position="146"/>
    </location>
</feature>
<feature type="compositionally biased region" description="Basic residues" evidence="1">
    <location>
        <begin position="1"/>
        <end position="12"/>
    </location>
</feature>
<keyword evidence="3" id="KW-1185">Reference proteome</keyword>
<organism evidence="2 3">
    <name type="scientific">Euplotes crassus</name>
    <dbReference type="NCBI Taxonomy" id="5936"/>
    <lineage>
        <taxon>Eukaryota</taxon>
        <taxon>Sar</taxon>
        <taxon>Alveolata</taxon>
        <taxon>Ciliophora</taxon>
        <taxon>Intramacronucleata</taxon>
        <taxon>Spirotrichea</taxon>
        <taxon>Hypotrichia</taxon>
        <taxon>Euplotida</taxon>
        <taxon>Euplotidae</taxon>
        <taxon>Moneuplotes</taxon>
    </lineage>
</organism>
<name>A0AAD1UF47_EUPCR</name>
<dbReference type="EMBL" id="CAMPGE010009295">
    <property type="protein sequence ID" value="CAI2368166.1"/>
    <property type="molecule type" value="Genomic_DNA"/>
</dbReference>
<feature type="region of interest" description="Disordered" evidence="1">
    <location>
        <begin position="125"/>
        <end position="178"/>
    </location>
</feature>